<dbReference type="AlphaFoldDB" id="A0A5B7H2N5"/>
<feature type="compositionally biased region" description="Polar residues" evidence="1">
    <location>
        <begin position="51"/>
        <end position="70"/>
    </location>
</feature>
<feature type="region of interest" description="Disordered" evidence="1">
    <location>
        <begin position="42"/>
        <end position="70"/>
    </location>
</feature>
<dbReference type="EMBL" id="VSRR010023237">
    <property type="protein sequence ID" value="MPC65342.1"/>
    <property type="molecule type" value="Genomic_DNA"/>
</dbReference>
<reference evidence="2 3" key="1">
    <citation type="submission" date="2019-05" db="EMBL/GenBank/DDBJ databases">
        <title>Another draft genome of Portunus trituberculatus and its Hox gene families provides insights of decapod evolution.</title>
        <authorList>
            <person name="Jeong J.-H."/>
            <person name="Song I."/>
            <person name="Kim S."/>
            <person name="Choi T."/>
            <person name="Kim D."/>
            <person name="Ryu S."/>
            <person name="Kim W."/>
        </authorList>
    </citation>
    <scope>NUCLEOTIDE SEQUENCE [LARGE SCALE GENOMIC DNA]</scope>
    <source>
        <tissue evidence="2">Muscle</tissue>
    </source>
</reference>
<name>A0A5B7H2N5_PORTR</name>
<evidence type="ECO:0000313" key="3">
    <source>
        <dbReference type="Proteomes" id="UP000324222"/>
    </source>
</evidence>
<proteinExistence type="predicted"/>
<gene>
    <name evidence="2" type="ORF">E2C01_059476</name>
</gene>
<dbReference type="Proteomes" id="UP000324222">
    <property type="component" value="Unassembled WGS sequence"/>
</dbReference>
<evidence type="ECO:0000256" key="1">
    <source>
        <dbReference type="SAM" id="MobiDB-lite"/>
    </source>
</evidence>
<protein>
    <submittedName>
        <fullName evidence="2">Uncharacterized protein</fullName>
    </submittedName>
</protein>
<accession>A0A5B7H2N5</accession>
<organism evidence="2 3">
    <name type="scientific">Portunus trituberculatus</name>
    <name type="common">Swimming crab</name>
    <name type="synonym">Neptunus trituberculatus</name>
    <dbReference type="NCBI Taxonomy" id="210409"/>
    <lineage>
        <taxon>Eukaryota</taxon>
        <taxon>Metazoa</taxon>
        <taxon>Ecdysozoa</taxon>
        <taxon>Arthropoda</taxon>
        <taxon>Crustacea</taxon>
        <taxon>Multicrustacea</taxon>
        <taxon>Malacostraca</taxon>
        <taxon>Eumalacostraca</taxon>
        <taxon>Eucarida</taxon>
        <taxon>Decapoda</taxon>
        <taxon>Pleocyemata</taxon>
        <taxon>Brachyura</taxon>
        <taxon>Eubrachyura</taxon>
        <taxon>Portunoidea</taxon>
        <taxon>Portunidae</taxon>
        <taxon>Portuninae</taxon>
        <taxon>Portunus</taxon>
    </lineage>
</organism>
<keyword evidence="3" id="KW-1185">Reference proteome</keyword>
<sequence length="83" mass="9536">MITHPATHHVSRDGVGLRTGVRWINKVMQFSKHSRNHHCLLESRKGEKSDQVQQNQLNKSDSSRQTSPYATPTLIHKTIIHRS</sequence>
<evidence type="ECO:0000313" key="2">
    <source>
        <dbReference type="EMBL" id="MPC65342.1"/>
    </source>
</evidence>
<comment type="caution">
    <text evidence="2">The sequence shown here is derived from an EMBL/GenBank/DDBJ whole genome shotgun (WGS) entry which is preliminary data.</text>
</comment>